<dbReference type="Pfam" id="PF20154">
    <property type="entry name" value="LNT_N"/>
    <property type="match status" value="1"/>
</dbReference>
<dbReference type="GO" id="GO:0016410">
    <property type="term" value="F:N-acyltransferase activity"/>
    <property type="evidence" value="ECO:0007669"/>
    <property type="project" value="UniProtKB-UniRule"/>
</dbReference>
<evidence type="ECO:0000256" key="3">
    <source>
        <dbReference type="ARBA" id="ARBA00022475"/>
    </source>
</evidence>
<comment type="function">
    <text evidence="9">Catalyzes the phospholipid dependent N-acylation of the N-terminal cysteine of apolipoprotein, the last step in lipoprotein maturation.</text>
</comment>
<dbReference type="Gene3D" id="3.60.110.10">
    <property type="entry name" value="Carbon-nitrogen hydrolase"/>
    <property type="match status" value="1"/>
</dbReference>
<comment type="similarity">
    <text evidence="2 9">Belongs to the CN hydrolase family. Apolipoprotein N-acyltransferase subfamily.</text>
</comment>
<dbReference type="InterPro" id="IPR045378">
    <property type="entry name" value="LNT_N"/>
</dbReference>
<gene>
    <name evidence="9 11" type="primary">lnt</name>
    <name evidence="11" type="ORF">DC366_14890</name>
</gene>
<dbReference type="GO" id="GO:0042158">
    <property type="term" value="P:lipoprotein biosynthetic process"/>
    <property type="evidence" value="ECO:0007669"/>
    <property type="project" value="UniProtKB-UniRule"/>
</dbReference>
<dbReference type="GO" id="GO:0005886">
    <property type="term" value="C:plasma membrane"/>
    <property type="evidence" value="ECO:0007669"/>
    <property type="project" value="UniProtKB-SubCell"/>
</dbReference>
<feature type="transmembrane region" description="Helical" evidence="9">
    <location>
        <begin position="161"/>
        <end position="180"/>
    </location>
</feature>
<proteinExistence type="inferred from homology"/>
<dbReference type="EC" id="2.3.1.269" evidence="9"/>
<dbReference type="InterPro" id="IPR036526">
    <property type="entry name" value="C-N_Hydrolase_sf"/>
</dbReference>
<keyword evidence="7 9" id="KW-0472">Membrane</keyword>
<evidence type="ECO:0000256" key="5">
    <source>
        <dbReference type="ARBA" id="ARBA00022692"/>
    </source>
</evidence>
<evidence type="ECO:0000313" key="12">
    <source>
        <dbReference type="Proteomes" id="UP000244446"/>
    </source>
</evidence>
<keyword evidence="4 9" id="KW-0808">Transferase</keyword>
<feature type="transmembrane region" description="Helical" evidence="9">
    <location>
        <begin position="121"/>
        <end position="141"/>
    </location>
</feature>
<keyword evidence="6 9" id="KW-1133">Transmembrane helix</keyword>
<evidence type="ECO:0000256" key="2">
    <source>
        <dbReference type="ARBA" id="ARBA00010065"/>
    </source>
</evidence>
<feature type="transmembrane region" description="Helical" evidence="9">
    <location>
        <begin position="478"/>
        <end position="494"/>
    </location>
</feature>
<dbReference type="AlphaFoldDB" id="A0A2T7G447"/>
<comment type="subcellular location">
    <subcellularLocation>
        <location evidence="1 9">Cell membrane</location>
        <topology evidence="1 9">Multi-pass membrane protein</topology>
    </subcellularLocation>
</comment>
<feature type="transmembrane region" description="Helical" evidence="9">
    <location>
        <begin position="39"/>
        <end position="55"/>
    </location>
</feature>
<comment type="catalytic activity">
    <reaction evidence="9">
        <text>N-terminal S-1,2-diacyl-sn-glyceryl-L-cysteinyl-[lipoprotein] + a glycerophospholipid = N-acyl-S-1,2-diacyl-sn-glyceryl-L-cysteinyl-[lipoprotein] + a 2-acyl-sn-glycero-3-phospholipid + H(+)</text>
        <dbReference type="Rhea" id="RHEA:48228"/>
        <dbReference type="Rhea" id="RHEA-COMP:14681"/>
        <dbReference type="Rhea" id="RHEA-COMP:14684"/>
        <dbReference type="ChEBI" id="CHEBI:15378"/>
        <dbReference type="ChEBI" id="CHEBI:136912"/>
        <dbReference type="ChEBI" id="CHEBI:140656"/>
        <dbReference type="ChEBI" id="CHEBI:140657"/>
        <dbReference type="ChEBI" id="CHEBI:140660"/>
        <dbReference type="EC" id="2.3.1.269"/>
    </reaction>
</comment>
<evidence type="ECO:0000256" key="8">
    <source>
        <dbReference type="ARBA" id="ARBA00023315"/>
    </source>
</evidence>
<keyword evidence="3 9" id="KW-1003">Cell membrane</keyword>
<feature type="domain" description="CN hydrolase" evidence="10">
    <location>
        <begin position="227"/>
        <end position="465"/>
    </location>
</feature>
<dbReference type="CDD" id="cd07571">
    <property type="entry name" value="ALP_N-acyl_transferase"/>
    <property type="match status" value="1"/>
</dbReference>
<dbReference type="UniPathway" id="UPA00666"/>
<dbReference type="PROSITE" id="PS50263">
    <property type="entry name" value="CN_HYDROLASE"/>
    <property type="match status" value="1"/>
</dbReference>
<dbReference type="PANTHER" id="PTHR38686:SF1">
    <property type="entry name" value="APOLIPOPROTEIN N-ACYLTRANSFERASE"/>
    <property type="match status" value="1"/>
</dbReference>
<dbReference type="InterPro" id="IPR003010">
    <property type="entry name" value="C-N_Hydrolase"/>
</dbReference>
<keyword evidence="5 9" id="KW-0812">Transmembrane</keyword>
<evidence type="ECO:0000259" key="10">
    <source>
        <dbReference type="PROSITE" id="PS50263"/>
    </source>
</evidence>
<evidence type="ECO:0000256" key="9">
    <source>
        <dbReference type="HAMAP-Rule" id="MF_01148"/>
    </source>
</evidence>
<dbReference type="HAMAP" id="MF_01148">
    <property type="entry name" value="Lnt"/>
    <property type="match status" value="1"/>
</dbReference>
<evidence type="ECO:0000256" key="4">
    <source>
        <dbReference type="ARBA" id="ARBA00022679"/>
    </source>
</evidence>
<keyword evidence="11" id="KW-0449">Lipoprotein</keyword>
<dbReference type="SUPFAM" id="SSF56317">
    <property type="entry name" value="Carbon-nitrogen hydrolase"/>
    <property type="match status" value="1"/>
</dbReference>
<dbReference type="Proteomes" id="UP000244446">
    <property type="component" value="Unassembled WGS sequence"/>
</dbReference>
<dbReference type="RefSeq" id="WP_108693028.1">
    <property type="nucleotide sequence ID" value="NZ_QCYH01000010.1"/>
</dbReference>
<accession>A0A2T7G447</accession>
<sequence>MPDSAARRWLASRRLWVQLCVAAALGALAALGQAPLDLWPLTLLAFAGLYGCYAASPGWRRATWLGLGGGAGYFAVALSWIIEPFLIDVARHGWMAPFALLFSAFGFALFWAGAMGLARRLGGGAVTWAAVLTLSEALRGWLWTGFPWAQPGHVLIPTPLLHWAAVGGALPLTLLVLLAGASLWHLALGRRVAGGAGVALFAALFAIVPHLGEVPAAGPDAPTIRLVQPNVPQQQKWDPAHMQAHFDRQMRYTSADAPPDLIVWPETALPTLLDHAGELLDAIADAARGAPVVLGVQRAEGARYYNSLLLLDGQGREAALYDKHHLVPFGEYVPFGDLLGRIGIRGLAQQGGFGYSPGPGAQVIDMGAMGKALPLICYEGVFARDVAAAEGRADYLLLITNDAWFGKVSGPFQHLAQARLRSAEQGLPMIRAANTGISAIIDAGGRITAEIPLGEAGYLDAVLPPPAPPTIYARSGDLPALAILAFLALVPAALRRRRKPRVARG</sequence>
<dbReference type="NCBIfam" id="TIGR00546">
    <property type="entry name" value="lnt"/>
    <property type="match status" value="1"/>
</dbReference>
<feature type="transmembrane region" description="Helical" evidence="9">
    <location>
        <begin position="94"/>
        <end position="114"/>
    </location>
</feature>
<comment type="pathway">
    <text evidence="9">Protein modification; lipoprotein biosynthesis (N-acyl transfer).</text>
</comment>
<dbReference type="PANTHER" id="PTHR38686">
    <property type="entry name" value="APOLIPOPROTEIN N-ACYLTRANSFERASE"/>
    <property type="match status" value="1"/>
</dbReference>
<dbReference type="InterPro" id="IPR004563">
    <property type="entry name" value="Apolipo_AcylTrfase"/>
</dbReference>
<organism evidence="11 12">
    <name type="scientific">Pelagivirga sediminicola</name>
    <dbReference type="NCBI Taxonomy" id="2170575"/>
    <lineage>
        <taxon>Bacteria</taxon>
        <taxon>Pseudomonadati</taxon>
        <taxon>Pseudomonadota</taxon>
        <taxon>Alphaproteobacteria</taxon>
        <taxon>Rhodobacterales</taxon>
        <taxon>Paracoccaceae</taxon>
        <taxon>Pelagivirga</taxon>
    </lineage>
</organism>
<dbReference type="EMBL" id="QCYH01000010">
    <property type="protein sequence ID" value="PVA09192.1"/>
    <property type="molecule type" value="Genomic_DNA"/>
</dbReference>
<dbReference type="Pfam" id="PF00795">
    <property type="entry name" value="CN_hydrolase"/>
    <property type="match status" value="1"/>
</dbReference>
<evidence type="ECO:0000256" key="1">
    <source>
        <dbReference type="ARBA" id="ARBA00004651"/>
    </source>
</evidence>
<feature type="transmembrane region" description="Helical" evidence="9">
    <location>
        <begin position="192"/>
        <end position="212"/>
    </location>
</feature>
<comment type="caution">
    <text evidence="11">The sequence shown here is derived from an EMBL/GenBank/DDBJ whole genome shotgun (WGS) entry which is preliminary data.</text>
</comment>
<evidence type="ECO:0000313" key="11">
    <source>
        <dbReference type="EMBL" id="PVA09192.1"/>
    </source>
</evidence>
<name>A0A2T7G447_9RHOB</name>
<keyword evidence="12" id="KW-1185">Reference proteome</keyword>
<protein>
    <recommendedName>
        <fullName evidence="9">Apolipoprotein N-acyltransferase</fullName>
        <shortName evidence="9">ALP N-acyltransferase</shortName>
        <ecNumber evidence="9">2.3.1.269</ecNumber>
    </recommendedName>
</protein>
<evidence type="ECO:0000256" key="6">
    <source>
        <dbReference type="ARBA" id="ARBA00022989"/>
    </source>
</evidence>
<evidence type="ECO:0000256" key="7">
    <source>
        <dbReference type="ARBA" id="ARBA00023136"/>
    </source>
</evidence>
<keyword evidence="8 9" id="KW-0012">Acyltransferase</keyword>
<dbReference type="OrthoDB" id="9804277at2"/>
<feature type="transmembrane region" description="Helical" evidence="9">
    <location>
        <begin position="62"/>
        <end position="82"/>
    </location>
</feature>
<reference evidence="11 12" key="1">
    <citation type="submission" date="2018-04" db="EMBL/GenBank/DDBJ databases">
        <title>Pelagivirga bohaiensis gen. nov., sp. nov., a bacterium isolated from the Bohai Sea.</title>
        <authorList>
            <person name="Ji X."/>
        </authorList>
    </citation>
    <scope>NUCLEOTIDE SEQUENCE [LARGE SCALE GENOMIC DNA]</scope>
    <source>
        <strain evidence="11 12">BH-SD19</strain>
    </source>
</reference>